<evidence type="ECO:0000259" key="13">
    <source>
        <dbReference type="Pfam" id="PF00060"/>
    </source>
</evidence>
<keyword evidence="15" id="KW-1185">Reference proteome</keyword>
<evidence type="ECO:0000256" key="1">
    <source>
        <dbReference type="ARBA" id="ARBA00004141"/>
    </source>
</evidence>
<dbReference type="InterPro" id="IPR001320">
    <property type="entry name" value="Iontro_rcpt_C"/>
</dbReference>
<dbReference type="OrthoDB" id="6340587at2759"/>
<protein>
    <submittedName>
        <fullName evidence="14">Glutamate receptor 1</fullName>
    </submittedName>
</protein>
<comment type="caution">
    <text evidence="14">The sequence shown here is derived from an EMBL/GenBank/DDBJ whole genome shotgun (WGS) entry which is preliminary data.</text>
</comment>
<organism evidence="14 15">
    <name type="scientific">Portunus trituberculatus</name>
    <name type="common">Swimming crab</name>
    <name type="synonym">Neptunus trituberculatus</name>
    <dbReference type="NCBI Taxonomy" id="210409"/>
    <lineage>
        <taxon>Eukaryota</taxon>
        <taxon>Metazoa</taxon>
        <taxon>Ecdysozoa</taxon>
        <taxon>Arthropoda</taxon>
        <taxon>Crustacea</taxon>
        <taxon>Multicrustacea</taxon>
        <taxon>Malacostraca</taxon>
        <taxon>Eumalacostraca</taxon>
        <taxon>Eucarida</taxon>
        <taxon>Decapoda</taxon>
        <taxon>Pleocyemata</taxon>
        <taxon>Brachyura</taxon>
        <taxon>Eubrachyura</taxon>
        <taxon>Portunoidea</taxon>
        <taxon>Portunidae</taxon>
        <taxon>Portuninae</taxon>
        <taxon>Portunus</taxon>
    </lineage>
</organism>
<evidence type="ECO:0000256" key="6">
    <source>
        <dbReference type="ARBA" id="ARBA00023065"/>
    </source>
</evidence>
<evidence type="ECO:0000256" key="9">
    <source>
        <dbReference type="ARBA" id="ARBA00023180"/>
    </source>
</evidence>
<evidence type="ECO:0000256" key="8">
    <source>
        <dbReference type="ARBA" id="ARBA00023170"/>
    </source>
</evidence>
<dbReference type="GO" id="GO:0016020">
    <property type="term" value="C:membrane"/>
    <property type="evidence" value="ECO:0007669"/>
    <property type="project" value="UniProtKB-SubCell"/>
</dbReference>
<evidence type="ECO:0000313" key="14">
    <source>
        <dbReference type="EMBL" id="MPD01724.1"/>
    </source>
</evidence>
<evidence type="ECO:0000256" key="12">
    <source>
        <dbReference type="SAM" id="Phobius"/>
    </source>
</evidence>
<keyword evidence="9" id="KW-0325">Glycoprotein</keyword>
<evidence type="ECO:0000256" key="4">
    <source>
        <dbReference type="ARBA" id="ARBA00022692"/>
    </source>
</evidence>
<dbReference type="Proteomes" id="UP000324222">
    <property type="component" value="Unassembled WGS sequence"/>
</dbReference>
<comment type="subcellular location">
    <subcellularLocation>
        <location evidence="1">Membrane</location>
        <topology evidence="1">Multi-pass membrane protein</topology>
    </subcellularLocation>
</comment>
<dbReference type="Pfam" id="PF00060">
    <property type="entry name" value="Lig_chan"/>
    <property type="match status" value="1"/>
</dbReference>
<evidence type="ECO:0000256" key="10">
    <source>
        <dbReference type="ARBA" id="ARBA00023286"/>
    </source>
</evidence>
<reference evidence="14 15" key="1">
    <citation type="submission" date="2019-05" db="EMBL/GenBank/DDBJ databases">
        <title>Another draft genome of Portunus trituberculatus and its Hox gene families provides insights of decapod evolution.</title>
        <authorList>
            <person name="Jeong J.-H."/>
            <person name="Song I."/>
            <person name="Kim S."/>
            <person name="Choi T."/>
            <person name="Kim D."/>
            <person name="Ryu S."/>
            <person name="Kim W."/>
        </authorList>
    </citation>
    <scope>NUCLEOTIDE SEQUENCE [LARGE SCALE GENOMIC DNA]</scope>
    <source>
        <tissue evidence="14">Muscle</tissue>
    </source>
</reference>
<evidence type="ECO:0000256" key="11">
    <source>
        <dbReference type="ARBA" id="ARBA00023303"/>
    </source>
</evidence>
<sequence>MPPVSCLFSVVVPKIQCPPADSSRILFATWWLFIMIVTSFYTANLTAFLTFNGLQLPIKGVADLEKYSDVTWLASRDGAVVDIITVRDIEGMENRE</sequence>
<evidence type="ECO:0000256" key="7">
    <source>
        <dbReference type="ARBA" id="ARBA00023136"/>
    </source>
</evidence>
<evidence type="ECO:0000256" key="2">
    <source>
        <dbReference type="ARBA" id="ARBA00008685"/>
    </source>
</evidence>
<dbReference type="Gene3D" id="1.10.287.70">
    <property type="match status" value="1"/>
</dbReference>
<keyword evidence="3" id="KW-0813">Transport</keyword>
<keyword evidence="11" id="KW-0407">Ion channel</keyword>
<dbReference type="PANTHER" id="PTHR18966">
    <property type="entry name" value="IONOTROPIC GLUTAMATE RECEPTOR"/>
    <property type="match status" value="1"/>
</dbReference>
<evidence type="ECO:0000256" key="3">
    <source>
        <dbReference type="ARBA" id="ARBA00022448"/>
    </source>
</evidence>
<keyword evidence="6" id="KW-0406">Ion transport</keyword>
<accession>A0A5B7K593</accession>
<gene>
    <name evidence="14" type="primary">glr-1_0</name>
    <name evidence="14" type="ORF">E2C01_097264</name>
</gene>
<feature type="transmembrane region" description="Helical" evidence="12">
    <location>
        <begin position="28"/>
        <end position="51"/>
    </location>
</feature>
<keyword evidence="7 12" id="KW-0472">Membrane</keyword>
<name>A0A5B7K593_PORTR</name>
<dbReference type="InterPro" id="IPR015683">
    <property type="entry name" value="Ionotropic_Glu_rcpt"/>
</dbReference>
<keyword evidence="10" id="KW-1071">Ligand-gated ion channel</keyword>
<evidence type="ECO:0000313" key="15">
    <source>
        <dbReference type="Proteomes" id="UP000324222"/>
    </source>
</evidence>
<dbReference type="GO" id="GO:0015276">
    <property type="term" value="F:ligand-gated monoatomic ion channel activity"/>
    <property type="evidence" value="ECO:0007669"/>
    <property type="project" value="InterPro"/>
</dbReference>
<keyword evidence="4 12" id="KW-0812">Transmembrane</keyword>
<proteinExistence type="inferred from homology"/>
<comment type="similarity">
    <text evidence="2">Belongs to the glutamate-gated ion channel (TC 1.A.10.1) family.</text>
</comment>
<feature type="domain" description="Ionotropic glutamate receptor C-terminal" evidence="13">
    <location>
        <begin position="16"/>
        <end position="66"/>
    </location>
</feature>
<evidence type="ECO:0000256" key="5">
    <source>
        <dbReference type="ARBA" id="ARBA00022989"/>
    </source>
</evidence>
<dbReference type="AlphaFoldDB" id="A0A5B7K593"/>
<keyword evidence="8 14" id="KW-0675">Receptor</keyword>
<dbReference type="EMBL" id="VSRR010128323">
    <property type="protein sequence ID" value="MPD01724.1"/>
    <property type="molecule type" value="Genomic_DNA"/>
</dbReference>
<keyword evidence="5 12" id="KW-1133">Transmembrane helix</keyword>